<keyword evidence="1" id="KW-0732">Signal</keyword>
<dbReference type="RefSeq" id="WP_343335852.1">
    <property type="nucleotide sequence ID" value="NZ_JAPOHD010000069.1"/>
</dbReference>
<evidence type="ECO:0000256" key="1">
    <source>
        <dbReference type="SAM" id="SignalP"/>
    </source>
</evidence>
<evidence type="ECO:0000313" key="3">
    <source>
        <dbReference type="Proteomes" id="UP001145087"/>
    </source>
</evidence>
<dbReference type="GO" id="GO:0004180">
    <property type="term" value="F:carboxypeptidase activity"/>
    <property type="evidence" value="ECO:0007669"/>
    <property type="project" value="UniProtKB-KW"/>
</dbReference>
<sequence>MKILSIIQLFLFLSVSVYAQEGSKVAQTIKGKVVDAVSNRPVSYTNIGLENTFYGTASDGEGNFELKIPGDMVEKNIYFSAVGFTNKQFPVNTLFGKEFNVVKMDAQSYGVDEVDVAAQNMVLIRILRMASEDIKYNYGAGPFNLHCIYTNNCVVENKTQTPQKASVLIYDAKGYADVSKEDAYISRKYSVTKEADDGDYRFSTGLMNIDDLLELDWVRSGSSVLNPALLTDFKLSLESQPTIDGKEYWVIAFSQNKPTLEGSGDYYANTFKGKITINKVDYSVLKIEGEVQSSKNNRQGKGLAVGNTTKNYFTDVAYHFEVAYKELMLNQISLNKTYSYNGKTVNEQLGLKVDRVHSNNLTTLETREYFPGE</sequence>
<keyword evidence="2" id="KW-0121">Carboxypeptidase</keyword>
<organism evidence="2 3">
    <name type="scientific">Draconibacterium aestuarii</name>
    <dbReference type="NCBI Taxonomy" id="2998507"/>
    <lineage>
        <taxon>Bacteria</taxon>
        <taxon>Pseudomonadati</taxon>
        <taxon>Bacteroidota</taxon>
        <taxon>Bacteroidia</taxon>
        <taxon>Marinilabiliales</taxon>
        <taxon>Prolixibacteraceae</taxon>
        <taxon>Draconibacterium</taxon>
    </lineage>
</organism>
<evidence type="ECO:0000313" key="2">
    <source>
        <dbReference type="EMBL" id="MCY1723526.1"/>
    </source>
</evidence>
<gene>
    <name evidence="2" type="ORF">OU798_24455</name>
</gene>
<dbReference type="Pfam" id="PF13715">
    <property type="entry name" value="CarbopepD_reg_2"/>
    <property type="match status" value="1"/>
</dbReference>
<keyword evidence="3" id="KW-1185">Reference proteome</keyword>
<feature type="signal peptide" evidence="1">
    <location>
        <begin position="1"/>
        <end position="19"/>
    </location>
</feature>
<dbReference type="SUPFAM" id="SSF49464">
    <property type="entry name" value="Carboxypeptidase regulatory domain-like"/>
    <property type="match status" value="1"/>
</dbReference>
<keyword evidence="2" id="KW-0378">Hydrolase</keyword>
<proteinExistence type="predicted"/>
<dbReference type="InterPro" id="IPR008969">
    <property type="entry name" value="CarboxyPept-like_regulatory"/>
</dbReference>
<comment type="caution">
    <text evidence="2">The sequence shown here is derived from an EMBL/GenBank/DDBJ whole genome shotgun (WGS) entry which is preliminary data.</text>
</comment>
<feature type="chain" id="PRO_5040925148" evidence="1">
    <location>
        <begin position="20"/>
        <end position="373"/>
    </location>
</feature>
<dbReference type="EMBL" id="JAPOHD010000069">
    <property type="protein sequence ID" value="MCY1723526.1"/>
    <property type="molecule type" value="Genomic_DNA"/>
</dbReference>
<name>A0A9X3J9F3_9BACT</name>
<accession>A0A9X3J9F3</accession>
<dbReference type="Proteomes" id="UP001145087">
    <property type="component" value="Unassembled WGS sequence"/>
</dbReference>
<protein>
    <submittedName>
        <fullName evidence="2">Carboxypeptidase-like regulatory domain-containing protein</fullName>
    </submittedName>
</protein>
<dbReference type="AlphaFoldDB" id="A0A9X3J9F3"/>
<keyword evidence="2" id="KW-0645">Protease</keyword>
<reference evidence="2" key="1">
    <citation type="submission" date="2022-11" db="EMBL/GenBank/DDBJ databases">
        <title>Marilongibacter aestuarii gen. nov., sp. nov., isolated from tidal flat sediment.</title>
        <authorList>
            <person name="Jiayan W."/>
        </authorList>
    </citation>
    <scope>NUCLEOTIDE SEQUENCE</scope>
    <source>
        <strain evidence="2">Z1-6</strain>
    </source>
</reference>